<dbReference type="EMBL" id="CAMGYJ010000006">
    <property type="protein sequence ID" value="CAI0436674.1"/>
    <property type="molecule type" value="Genomic_DNA"/>
</dbReference>
<comment type="caution">
    <text evidence="3">The sequence shown here is derived from an EMBL/GenBank/DDBJ whole genome shotgun (WGS) entry which is preliminary data.</text>
</comment>
<feature type="domain" description="Receptor-like PK ALE2 N-terminal" evidence="2">
    <location>
        <begin position="30"/>
        <end position="107"/>
    </location>
</feature>
<keyword evidence="1" id="KW-1133">Transmembrane helix</keyword>
<dbReference type="Pfam" id="PF23180">
    <property type="entry name" value="ALE2_N"/>
    <property type="match status" value="1"/>
</dbReference>
<name>A0AAV0LQ42_9ROSI</name>
<evidence type="ECO:0000256" key="1">
    <source>
        <dbReference type="SAM" id="Phobius"/>
    </source>
</evidence>
<evidence type="ECO:0000313" key="3">
    <source>
        <dbReference type="EMBL" id="CAI0436674.1"/>
    </source>
</evidence>
<dbReference type="Proteomes" id="UP001154282">
    <property type="component" value="Unassembled WGS sequence"/>
</dbReference>
<feature type="transmembrane region" description="Helical" evidence="1">
    <location>
        <begin position="31"/>
        <end position="53"/>
    </location>
</feature>
<accession>A0AAV0LQ42</accession>
<proteinExistence type="predicted"/>
<evidence type="ECO:0000313" key="4">
    <source>
        <dbReference type="Proteomes" id="UP001154282"/>
    </source>
</evidence>
<dbReference type="InterPro" id="IPR057597">
    <property type="entry name" value="ALE2_N"/>
</dbReference>
<gene>
    <name evidence="3" type="ORF">LITE_LOCUS25183</name>
</gene>
<evidence type="ECO:0000259" key="2">
    <source>
        <dbReference type="Pfam" id="PF23180"/>
    </source>
</evidence>
<reference evidence="3" key="1">
    <citation type="submission" date="2022-08" db="EMBL/GenBank/DDBJ databases">
        <authorList>
            <person name="Gutierrez-Valencia J."/>
        </authorList>
    </citation>
    <scope>NUCLEOTIDE SEQUENCE</scope>
</reference>
<dbReference type="AlphaFoldDB" id="A0AAV0LQ42"/>
<protein>
    <recommendedName>
        <fullName evidence="2">Receptor-like PK ALE2 N-terminal domain-containing protein</fullName>
    </recommendedName>
</protein>
<keyword evidence="4" id="KW-1185">Reference proteome</keyword>
<feature type="transmembrane region" description="Helical" evidence="1">
    <location>
        <begin position="74"/>
        <end position="97"/>
    </location>
</feature>
<sequence>MMALERNQYLSDKGEGADHSLSLVLRRCNDIAIYGLFILVIELAEGIASGDGLNRRQIRRWEQNAANHQQLGKSTAFIILVPHGVRFILLCFASSMYNRISDKALNSSSRMQSLVPMTSC</sequence>
<keyword evidence="1" id="KW-0472">Membrane</keyword>
<keyword evidence="1" id="KW-0812">Transmembrane</keyword>
<organism evidence="3 4">
    <name type="scientific">Linum tenue</name>
    <dbReference type="NCBI Taxonomy" id="586396"/>
    <lineage>
        <taxon>Eukaryota</taxon>
        <taxon>Viridiplantae</taxon>
        <taxon>Streptophyta</taxon>
        <taxon>Embryophyta</taxon>
        <taxon>Tracheophyta</taxon>
        <taxon>Spermatophyta</taxon>
        <taxon>Magnoliopsida</taxon>
        <taxon>eudicotyledons</taxon>
        <taxon>Gunneridae</taxon>
        <taxon>Pentapetalae</taxon>
        <taxon>rosids</taxon>
        <taxon>fabids</taxon>
        <taxon>Malpighiales</taxon>
        <taxon>Linaceae</taxon>
        <taxon>Linum</taxon>
    </lineage>
</organism>